<organism evidence="5 6">
    <name type="scientific">Basidiobolus ranarum</name>
    <dbReference type="NCBI Taxonomy" id="34480"/>
    <lineage>
        <taxon>Eukaryota</taxon>
        <taxon>Fungi</taxon>
        <taxon>Fungi incertae sedis</taxon>
        <taxon>Zoopagomycota</taxon>
        <taxon>Entomophthoromycotina</taxon>
        <taxon>Basidiobolomycetes</taxon>
        <taxon>Basidiobolales</taxon>
        <taxon>Basidiobolaceae</taxon>
        <taxon>Basidiobolus</taxon>
    </lineage>
</organism>
<keyword evidence="1" id="KW-0472">Membrane</keyword>
<feature type="compositionally biased region" description="Basic and acidic residues" evidence="3">
    <location>
        <begin position="423"/>
        <end position="438"/>
    </location>
</feature>
<feature type="domain" description="Lunapark zinc ribbon" evidence="4">
    <location>
        <begin position="256"/>
        <end position="307"/>
    </location>
</feature>
<dbReference type="PANTHER" id="PTHR22166">
    <property type="entry name" value="ENDOPLASMIC RETICULUM JUNCTION FORMATION PROTEIN LUNAPARK"/>
    <property type="match status" value="1"/>
</dbReference>
<sequence>MGAIFSLFKSHNEDDYEKILADLEDEIQKIEVRLSDIKARERKFVLIFLIYSLFAYGLYLVTYFVYLRDPHDGYYAGIWKLLPAFGSPVSIYYVSRGVSYWYNRKRLNEETHLETLKIKQRQKVEELKKKTAYYSTKNLLDRYDTPTKSKPGKNGNEGPKTPLHNANLARAQGRLIVPNSAPANPNLRQRNTPGKPQDPRINGTPTAVPGPRNPSTSSSKDIKNPNIPALPPSGPINGINPTQVFSNHIDNQQNNWYDKIIDVIVGQEGPNTKYALICKNCFAHNGLALPNEIEDIQYHCPKCNFLNPSRRSRLQPQHTQTPMNKTLKSAPKESQIRDKQKSANIMTPTPAENPIKANNEEINGSENDIFSSSDENVDEAHDSENENFNISEGEHEKRENVNSSQDDECRAASSDEAEFPVEPVRETVLKNKTDETPLRQRKKKSGKKN</sequence>
<evidence type="ECO:0000256" key="3">
    <source>
        <dbReference type="SAM" id="MobiDB-lite"/>
    </source>
</evidence>
<comment type="similarity">
    <text evidence="1">Belongs to the lunapark family.</text>
</comment>
<feature type="region of interest" description="Disordered" evidence="3">
    <location>
        <begin position="310"/>
        <end position="449"/>
    </location>
</feature>
<reference evidence="5 6" key="1">
    <citation type="submission" date="2023-04" db="EMBL/GenBank/DDBJ databases">
        <title>Genome of Basidiobolus ranarum AG-B5.</title>
        <authorList>
            <person name="Stajich J.E."/>
            <person name="Carter-House D."/>
            <person name="Gryganskyi A."/>
        </authorList>
    </citation>
    <scope>NUCLEOTIDE SEQUENCE [LARGE SCALE GENOMIC DNA]</scope>
    <source>
        <strain evidence="5 6">AG-B5</strain>
    </source>
</reference>
<feature type="compositionally biased region" description="Polar residues" evidence="3">
    <location>
        <begin position="181"/>
        <end position="194"/>
    </location>
</feature>
<name>A0ABR2W7X7_9FUNG</name>
<comment type="subcellular location">
    <subcellularLocation>
        <location evidence="1">Endoplasmic reticulum membrane</location>
        <topology evidence="1">Multi-pass membrane protein</topology>
    </subcellularLocation>
</comment>
<evidence type="ECO:0000256" key="1">
    <source>
        <dbReference type="RuleBase" id="RU367073"/>
    </source>
</evidence>
<feature type="region of interest" description="Disordered" evidence="3">
    <location>
        <begin position="140"/>
        <end position="164"/>
    </location>
</feature>
<protein>
    <recommendedName>
        <fullName evidence="1">Endoplasmic reticulum junction formation protein lunapark</fullName>
    </recommendedName>
</protein>
<accession>A0ABR2W7X7</accession>
<comment type="caution">
    <text evidence="5">The sequence shown here is derived from an EMBL/GenBank/DDBJ whole genome shotgun (WGS) entry which is preliminary data.</text>
</comment>
<feature type="region of interest" description="Disordered" evidence="3">
    <location>
        <begin position="178"/>
        <end position="238"/>
    </location>
</feature>
<dbReference type="EMBL" id="JASJQH010006959">
    <property type="protein sequence ID" value="KAK9722097.1"/>
    <property type="molecule type" value="Genomic_DNA"/>
</dbReference>
<dbReference type="InterPro" id="IPR040115">
    <property type="entry name" value="Lnp"/>
</dbReference>
<dbReference type="InterPro" id="IPR019273">
    <property type="entry name" value="Lunapark_Znf"/>
</dbReference>
<dbReference type="Pfam" id="PF10058">
    <property type="entry name" value="Zn_ribbon_10"/>
    <property type="match status" value="1"/>
</dbReference>
<keyword evidence="6" id="KW-1185">Reference proteome</keyword>
<keyword evidence="1" id="KW-0863">Zinc-finger</keyword>
<comment type="domain">
    <text evidence="1">The C4-type zinc finger motif is necessary both for its ER three-way tubular junction localization and formation.</text>
</comment>
<dbReference type="Proteomes" id="UP001479436">
    <property type="component" value="Unassembled WGS sequence"/>
</dbReference>
<comment type="function">
    <text evidence="1">Plays a role in determining ER morphology.</text>
</comment>
<dbReference type="PANTHER" id="PTHR22166:SF12">
    <property type="entry name" value="ENDOPLASMIC RETICULUM JUNCTION FORMATION PROTEIN LUNAPARK"/>
    <property type="match status" value="1"/>
</dbReference>
<feature type="transmembrane region" description="Helical" evidence="1">
    <location>
        <begin position="78"/>
        <end position="95"/>
    </location>
</feature>
<keyword evidence="1" id="KW-0812">Transmembrane</keyword>
<proteinExistence type="inferred from homology"/>
<keyword evidence="1" id="KW-0862">Zinc</keyword>
<evidence type="ECO:0000256" key="2">
    <source>
        <dbReference type="SAM" id="Coils"/>
    </source>
</evidence>
<gene>
    <name evidence="5" type="ORF">K7432_002944</name>
</gene>
<feature type="compositionally biased region" description="Basic residues" evidence="3">
    <location>
        <begin position="439"/>
        <end position="449"/>
    </location>
</feature>
<feature type="coiled-coil region" evidence="2">
    <location>
        <begin position="13"/>
        <end position="40"/>
    </location>
</feature>
<evidence type="ECO:0000313" key="5">
    <source>
        <dbReference type="EMBL" id="KAK9722097.1"/>
    </source>
</evidence>
<keyword evidence="1" id="KW-1133">Transmembrane helix</keyword>
<evidence type="ECO:0000259" key="4">
    <source>
        <dbReference type="Pfam" id="PF10058"/>
    </source>
</evidence>
<feature type="transmembrane region" description="Helical" evidence="1">
    <location>
        <begin position="44"/>
        <end position="66"/>
    </location>
</feature>
<evidence type="ECO:0000313" key="6">
    <source>
        <dbReference type="Proteomes" id="UP001479436"/>
    </source>
</evidence>
<keyword evidence="1" id="KW-0256">Endoplasmic reticulum</keyword>
<feature type="compositionally biased region" description="Basic and acidic residues" evidence="3">
    <location>
        <begin position="330"/>
        <end position="341"/>
    </location>
</feature>
<keyword evidence="2" id="KW-0175">Coiled coil</keyword>
<feature type="compositionally biased region" description="Polar residues" evidence="3">
    <location>
        <begin position="310"/>
        <end position="327"/>
    </location>
</feature>
<feature type="compositionally biased region" description="Polar residues" evidence="3">
    <location>
        <begin position="360"/>
        <end position="374"/>
    </location>
</feature>
<keyword evidence="1" id="KW-0479">Metal-binding</keyword>